<dbReference type="Proteomes" id="UP001174909">
    <property type="component" value="Unassembled WGS sequence"/>
</dbReference>
<keyword evidence="7" id="KW-0315">Glutamine amidotransferase</keyword>
<organism evidence="8 9">
    <name type="scientific">Geodia barretti</name>
    <name type="common">Barrett's horny sponge</name>
    <dbReference type="NCBI Taxonomy" id="519541"/>
    <lineage>
        <taxon>Eukaryota</taxon>
        <taxon>Metazoa</taxon>
        <taxon>Porifera</taxon>
        <taxon>Demospongiae</taxon>
        <taxon>Heteroscleromorpha</taxon>
        <taxon>Tetractinellida</taxon>
        <taxon>Astrophorina</taxon>
        <taxon>Geodiidae</taxon>
        <taxon>Geodia</taxon>
    </lineage>
</organism>
<keyword evidence="5" id="KW-0378">Hydrolase</keyword>
<accession>A0AA35SV94</accession>
<dbReference type="NCBIfam" id="NF002957">
    <property type="entry name" value="PRK03619.1"/>
    <property type="match status" value="1"/>
</dbReference>
<dbReference type="SMART" id="SM01211">
    <property type="entry name" value="GATase_5"/>
    <property type="match status" value="1"/>
</dbReference>
<keyword evidence="4" id="KW-0658">Purine biosynthesis</keyword>
<evidence type="ECO:0000256" key="1">
    <source>
        <dbReference type="ARBA" id="ARBA00022490"/>
    </source>
</evidence>
<dbReference type="GO" id="GO:0016787">
    <property type="term" value="F:hydrolase activity"/>
    <property type="evidence" value="ECO:0007669"/>
    <property type="project" value="UniProtKB-KW"/>
</dbReference>
<dbReference type="Gene3D" id="3.40.50.880">
    <property type="match status" value="1"/>
</dbReference>
<name>A0AA35SV94_GEOBA</name>
<dbReference type="AlphaFoldDB" id="A0AA35SV94"/>
<proteinExistence type="inferred from homology"/>
<evidence type="ECO:0000256" key="6">
    <source>
        <dbReference type="ARBA" id="ARBA00022840"/>
    </source>
</evidence>
<comment type="caution">
    <text evidence="8">The sequence shown here is derived from an EMBL/GenBank/DDBJ whole genome shotgun (WGS) entry which is preliminary data.</text>
</comment>
<evidence type="ECO:0000256" key="7">
    <source>
        <dbReference type="ARBA" id="ARBA00022962"/>
    </source>
</evidence>
<keyword evidence="9" id="KW-1185">Reference proteome</keyword>
<keyword evidence="3" id="KW-0547">Nucleotide-binding</keyword>
<dbReference type="InterPro" id="IPR010075">
    <property type="entry name" value="PRibForGlyAmidine_synth_PurQ"/>
</dbReference>
<dbReference type="InterPro" id="IPR029062">
    <property type="entry name" value="Class_I_gatase-like"/>
</dbReference>
<keyword evidence="6" id="KW-0067">ATP-binding</keyword>
<dbReference type="PANTHER" id="PTHR47552:SF1">
    <property type="entry name" value="PHOSPHORIBOSYLFORMYLGLYCINAMIDINE SYNTHASE SUBUNIT PURQ"/>
    <property type="match status" value="1"/>
</dbReference>
<dbReference type="EMBL" id="CASHTH010002891">
    <property type="protein sequence ID" value="CAI8036735.1"/>
    <property type="molecule type" value="Genomic_DNA"/>
</dbReference>
<keyword evidence="1" id="KW-0963">Cytoplasm</keyword>
<evidence type="ECO:0000256" key="4">
    <source>
        <dbReference type="ARBA" id="ARBA00022755"/>
    </source>
</evidence>
<protein>
    <submittedName>
        <fullName evidence="8">Phosphoribosylformylglycinamidine synthase subunit PurQ</fullName>
    </submittedName>
</protein>
<evidence type="ECO:0000256" key="3">
    <source>
        <dbReference type="ARBA" id="ARBA00022741"/>
    </source>
</evidence>
<dbReference type="CDD" id="cd01740">
    <property type="entry name" value="GATase1_FGAR_AT"/>
    <property type="match status" value="1"/>
</dbReference>
<dbReference type="GO" id="GO:0005524">
    <property type="term" value="F:ATP binding"/>
    <property type="evidence" value="ECO:0007669"/>
    <property type="project" value="UniProtKB-KW"/>
</dbReference>
<dbReference type="GO" id="GO:0006189">
    <property type="term" value="P:'de novo' IMP biosynthetic process"/>
    <property type="evidence" value="ECO:0007669"/>
    <property type="project" value="InterPro"/>
</dbReference>
<dbReference type="PANTHER" id="PTHR47552">
    <property type="entry name" value="PHOSPHORIBOSYLFORMYLGLYCINAMIDINE SYNTHASE SUBUNIT PURQ"/>
    <property type="match status" value="1"/>
</dbReference>
<keyword evidence="2" id="KW-0436">Ligase</keyword>
<evidence type="ECO:0000313" key="8">
    <source>
        <dbReference type="EMBL" id="CAI8036735.1"/>
    </source>
</evidence>
<dbReference type="Pfam" id="PF13507">
    <property type="entry name" value="GATase_5"/>
    <property type="match status" value="1"/>
</dbReference>
<dbReference type="GO" id="GO:0004642">
    <property type="term" value="F:phosphoribosylformylglycinamidine synthase activity"/>
    <property type="evidence" value="ECO:0007669"/>
    <property type="project" value="InterPro"/>
</dbReference>
<gene>
    <name evidence="8" type="ORF">GBAR_LOCUS20579</name>
</gene>
<dbReference type="SUPFAM" id="SSF52317">
    <property type="entry name" value="Class I glutamine amidotransferase-like"/>
    <property type="match status" value="1"/>
</dbReference>
<evidence type="ECO:0000256" key="5">
    <source>
        <dbReference type="ARBA" id="ARBA00022801"/>
    </source>
</evidence>
<evidence type="ECO:0000313" key="9">
    <source>
        <dbReference type="Proteomes" id="UP001174909"/>
    </source>
</evidence>
<evidence type="ECO:0000256" key="2">
    <source>
        <dbReference type="ARBA" id="ARBA00022598"/>
    </source>
</evidence>
<dbReference type="HAMAP" id="MF_00421">
    <property type="entry name" value="PurQ"/>
    <property type="match status" value="1"/>
</dbReference>
<sequence>MRFGIVVFPGTWSDTDCYYQVKDILGQDADYVWHQEESLKGFDCVILPGGFSYGDYLRAGAIARFAPVMNALNEFAAGGGLVVGICNGFQVLCEAGLLPGILMRNGHLEYRCQWTTLRTERTDTPFSSLCKIGQTLQIPVSHGEGNYYADPTTLDRLEVNGQVLFRYCDDSGEVTAEANPNGSARNIAGIVNEAGTVLGMMQNEVRTLWWAGSVFPRRKPDFPVDNAPTILCLVLALPFNSPNIPSALGSQRLAPRCPRVLPVW</sequence>
<reference evidence="8" key="1">
    <citation type="submission" date="2023-03" db="EMBL/GenBank/DDBJ databases">
        <authorList>
            <person name="Steffen K."/>
            <person name="Cardenas P."/>
        </authorList>
    </citation>
    <scope>NUCLEOTIDE SEQUENCE</scope>
</reference>
<dbReference type="NCBIfam" id="TIGR01737">
    <property type="entry name" value="FGAM_synth_I"/>
    <property type="match status" value="1"/>
</dbReference>